<protein>
    <submittedName>
        <fullName evidence="2">Uncharacterized protein</fullName>
    </submittedName>
</protein>
<dbReference type="AlphaFoldDB" id="A0ABD1Y2B3"/>
<name>A0ABD1Y2B3_9MARC</name>
<organism evidence="2 3">
    <name type="scientific">Riccia fluitans</name>
    <dbReference type="NCBI Taxonomy" id="41844"/>
    <lineage>
        <taxon>Eukaryota</taxon>
        <taxon>Viridiplantae</taxon>
        <taxon>Streptophyta</taxon>
        <taxon>Embryophyta</taxon>
        <taxon>Marchantiophyta</taxon>
        <taxon>Marchantiopsida</taxon>
        <taxon>Marchantiidae</taxon>
        <taxon>Marchantiales</taxon>
        <taxon>Ricciaceae</taxon>
        <taxon>Riccia</taxon>
    </lineage>
</organism>
<dbReference type="Proteomes" id="UP001605036">
    <property type="component" value="Unassembled WGS sequence"/>
</dbReference>
<accession>A0ABD1Y2B3</accession>
<evidence type="ECO:0000313" key="2">
    <source>
        <dbReference type="EMBL" id="KAL2620823.1"/>
    </source>
</evidence>
<proteinExistence type="predicted"/>
<evidence type="ECO:0000313" key="3">
    <source>
        <dbReference type="Proteomes" id="UP001605036"/>
    </source>
</evidence>
<keyword evidence="3" id="KW-1185">Reference proteome</keyword>
<keyword evidence="1" id="KW-0175">Coiled coil</keyword>
<reference evidence="2 3" key="1">
    <citation type="submission" date="2024-09" db="EMBL/GenBank/DDBJ databases">
        <title>Chromosome-scale assembly of Riccia fluitans.</title>
        <authorList>
            <person name="Paukszto L."/>
            <person name="Sawicki J."/>
            <person name="Karawczyk K."/>
            <person name="Piernik-Szablinska J."/>
            <person name="Szczecinska M."/>
            <person name="Mazdziarz M."/>
        </authorList>
    </citation>
    <scope>NUCLEOTIDE SEQUENCE [LARGE SCALE GENOMIC DNA]</scope>
    <source>
        <strain evidence="2">Rf_01</strain>
        <tissue evidence="2">Aerial parts of the thallus</tissue>
    </source>
</reference>
<sequence>MARQNQEGPLLLGDELRNAFGDTQAQWDVERCELVHERDQLKKDLLKAQDVLADATQREEALQVEHERLQEKYS</sequence>
<comment type="caution">
    <text evidence="2">The sequence shown here is derived from an EMBL/GenBank/DDBJ whole genome shotgun (WGS) entry which is preliminary data.</text>
</comment>
<feature type="coiled-coil region" evidence="1">
    <location>
        <begin position="38"/>
        <end position="72"/>
    </location>
</feature>
<evidence type="ECO:0000256" key="1">
    <source>
        <dbReference type="SAM" id="Coils"/>
    </source>
</evidence>
<gene>
    <name evidence="2" type="ORF">R1flu_001028</name>
</gene>
<dbReference type="EMBL" id="JBHFFA010000006">
    <property type="protein sequence ID" value="KAL2620823.1"/>
    <property type="molecule type" value="Genomic_DNA"/>
</dbReference>